<dbReference type="GO" id="GO:0061630">
    <property type="term" value="F:ubiquitin protein ligase activity"/>
    <property type="evidence" value="ECO:0007669"/>
    <property type="project" value="UniProtKB-UniRule"/>
</dbReference>
<dbReference type="InterPro" id="IPR045210">
    <property type="entry name" value="RING-Ubox_PUB"/>
</dbReference>
<evidence type="ECO:0000256" key="2">
    <source>
        <dbReference type="ARBA" id="ARBA00004906"/>
    </source>
</evidence>
<comment type="function">
    <text evidence="5">Functions as an E3 ubiquitin ligase.</text>
</comment>
<dbReference type="EMBL" id="BSYO01000027">
    <property type="protein sequence ID" value="GMH23973.1"/>
    <property type="molecule type" value="Genomic_DNA"/>
</dbReference>
<reference evidence="7" key="1">
    <citation type="submission" date="2023-05" db="EMBL/GenBank/DDBJ databases">
        <title>Nepenthes gracilis genome sequencing.</title>
        <authorList>
            <person name="Fukushima K."/>
        </authorList>
    </citation>
    <scope>NUCLEOTIDE SEQUENCE</scope>
    <source>
        <strain evidence="7">SING2019-196</strain>
    </source>
</reference>
<evidence type="ECO:0000256" key="3">
    <source>
        <dbReference type="ARBA" id="ARBA00022679"/>
    </source>
</evidence>
<dbReference type="SUPFAM" id="SSF48371">
    <property type="entry name" value="ARM repeat"/>
    <property type="match status" value="1"/>
</dbReference>
<dbReference type="EC" id="2.3.2.27" evidence="5"/>
<dbReference type="InterPro" id="IPR058678">
    <property type="entry name" value="ARM_PUB"/>
</dbReference>
<dbReference type="SUPFAM" id="SSF57850">
    <property type="entry name" value="RING/U-box"/>
    <property type="match status" value="1"/>
</dbReference>
<evidence type="ECO:0000256" key="5">
    <source>
        <dbReference type="RuleBase" id="RU369093"/>
    </source>
</evidence>
<dbReference type="Pfam" id="PF04564">
    <property type="entry name" value="U-box"/>
    <property type="match status" value="1"/>
</dbReference>
<dbReference type="InterPro" id="IPR013083">
    <property type="entry name" value="Znf_RING/FYVE/PHD"/>
</dbReference>
<keyword evidence="4 5" id="KW-0833">Ubl conjugation pathway</keyword>
<dbReference type="Proteomes" id="UP001279734">
    <property type="component" value="Unassembled WGS sequence"/>
</dbReference>
<evidence type="ECO:0000259" key="6">
    <source>
        <dbReference type="PROSITE" id="PS51698"/>
    </source>
</evidence>
<feature type="domain" description="U-box" evidence="6">
    <location>
        <begin position="13"/>
        <end position="87"/>
    </location>
</feature>
<keyword evidence="3 5" id="KW-0808">Transferase</keyword>
<evidence type="ECO:0000256" key="4">
    <source>
        <dbReference type="ARBA" id="ARBA00022786"/>
    </source>
</evidence>
<dbReference type="InterPro" id="IPR011989">
    <property type="entry name" value="ARM-like"/>
</dbReference>
<dbReference type="InterPro" id="IPR016024">
    <property type="entry name" value="ARM-type_fold"/>
</dbReference>
<dbReference type="InterPro" id="IPR003613">
    <property type="entry name" value="Ubox_domain"/>
</dbReference>
<proteinExistence type="predicted"/>
<evidence type="ECO:0000313" key="8">
    <source>
        <dbReference type="Proteomes" id="UP001279734"/>
    </source>
</evidence>
<gene>
    <name evidence="7" type="ORF">Nepgr_025816</name>
</gene>
<dbReference type="Pfam" id="PF25598">
    <property type="entry name" value="ARM_PUB"/>
    <property type="match status" value="1"/>
</dbReference>
<sequence length="388" mass="43020">MNHSSSMKEAQVSIPELFRCPITLDLLTDPVTLCTGQTYERSSIQKWLSDGNLTCPVTMQKLHDPSIVPNHTLHRLIDRWLQAGHCYDIGPHVAELKHTLESNHYTFKQKLQAIKQVRLLSMELPNTKENSIQSGFFELLLKPLFGEEREFSQQLLEFIEQALCIATELMPLSELGCLDFVIKEDNKFTSFILLLKEGTPMIKLSLCELVKTMAVSSPSMEEAKEISIIRGLINLLDHEQDVDVSGAGVRAISALCLTQSMVENLVKEGAVDSLVAYILRTQAAEKNWLGEATTALELILGADGGKESLMGNSNGIRALVKMVFRVSDHEGSESAVLGLMRLCCESKEAREEAISVGVLTQLLLLLQSQCSGTCKTKARMLLKLLTSM</sequence>
<name>A0AAD3T5Q4_NEPGR</name>
<dbReference type="Gene3D" id="1.25.10.10">
    <property type="entry name" value="Leucine-rich Repeat Variant"/>
    <property type="match status" value="1"/>
</dbReference>
<dbReference type="PANTHER" id="PTHR22849:SF103">
    <property type="entry name" value="U-BOX DOMAIN-CONTAINING PROTEIN"/>
    <property type="match status" value="1"/>
</dbReference>
<dbReference type="GO" id="GO:0016567">
    <property type="term" value="P:protein ubiquitination"/>
    <property type="evidence" value="ECO:0007669"/>
    <property type="project" value="UniProtKB-UniRule"/>
</dbReference>
<dbReference type="CDD" id="cd16664">
    <property type="entry name" value="RING-Ubox_PUB"/>
    <property type="match status" value="1"/>
</dbReference>
<dbReference type="Gene3D" id="3.30.40.10">
    <property type="entry name" value="Zinc/RING finger domain, C3HC4 (zinc finger)"/>
    <property type="match status" value="1"/>
</dbReference>
<dbReference type="PANTHER" id="PTHR22849">
    <property type="entry name" value="WDSAM1 PROTEIN"/>
    <property type="match status" value="1"/>
</dbReference>
<keyword evidence="8" id="KW-1185">Reference proteome</keyword>
<comment type="catalytic activity">
    <reaction evidence="1 5">
        <text>S-ubiquitinyl-[E2 ubiquitin-conjugating enzyme]-L-cysteine + [acceptor protein]-L-lysine = [E2 ubiquitin-conjugating enzyme]-L-cysteine + N(6)-ubiquitinyl-[acceptor protein]-L-lysine.</text>
        <dbReference type="EC" id="2.3.2.27"/>
    </reaction>
</comment>
<comment type="caution">
    <text evidence="7">The sequence shown here is derived from an EMBL/GenBank/DDBJ whole genome shotgun (WGS) entry which is preliminary data.</text>
</comment>
<accession>A0AAD3T5Q4</accession>
<dbReference type="SMART" id="SM00504">
    <property type="entry name" value="Ubox"/>
    <property type="match status" value="1"/>
</dbReference>
<dbReference type="InterPro" id="IPR045185">
    <property type="entry name" value="PUB22/23/24-like"/>
</dbReference>
<dbReference type="PROSITE" id="PS51698">
    <property type="entry name" value="U_BOX"/>
    <property type="match status" value="1"/>
</dbReference>
<dbReference type="FunFam" id="3.30.40.10:FF:000442">
    <property type="entry name" value="RING-type E3 ubiquitin transferase"/>
    <property type="match status" value="1"/>
</dbReference>
<comment type="pathway">
    <text evidence="2 5">Protein modification; protein ubiquitination.</text>
</comment>
<protein>
    <recommendedName>
        <fullName evidence="5 6">U-box domain-containing protein</fullName>
        <ecNumber evidence="5">2.3.2.27</ecNumber>
    </recommendedName>
    <alternativeName>
        <fullName evidence="5">RING-type E3 ubiquitin transferase PUB</fullName>
    </alternativeName>
</protein>
<dbReference type="AlphaFoldDB" id="A0AAD3T5Q4"/>
<evidence type="ECO:0000256" key="1">
    <source>
        <dbReference type="ARBA" id="ARBA00000900"/>
    </source>
</evidence>
<evidence type="ECO:0000313" key="7">
    <source>
        <dbReference type="EMBL" id="GMH23973.1"/>
    </source>
</evidence>
<organism evidence="7 8">
    <name type="scientific">Nepenthes gracilis</name>
    <name type="common">Slender pitcher plant</name>
    <dbReference type="NCBI Taxonomy" id="150966"/>
    <lineage>
        <taxon>Eukaryota</taxon>
        <taxon>Viridiplantae</taxon>
        <taxon>Streptophyta</taxon>
        <taxon>Embryophyta</taxon>
        <taxon>Tracheophyta</taxon>
        <taxon>Spermatophyta</taxon>
        <taxon>Magnoliopsida</taxon>
        <taxon>eudicotyledons</taxon>
        <taxon>Gunneridae</taxon>
        <taxon>Pentapetalae</taxon>
        <taxon>Caryophyllales</taxon>
        <taxon>Nepenthaceae</taxon>
        <taxon>Nepenthes</taxon>
    </lineage>
</organism>